<evidence type="ECO:0000256" key="4">
    <source>
        <dbReference type="PROSITE-ProRule" id="PRU00089"/>
    </source>
</evidence>
<dbReference type="SUPFAM" id="SSF46785">
    <property type="entry name" value="Winged helix' DNA-binding domain"/>
    <property type="match status" value="1"/>
</dbReference>
<feature type="region of interest" description="Disordered" evidence="5">
    <location>
        <begin position="495"/>
        <end position="590"/>
    </location>
</feature>
<feature type="region of interest" description="Disordered" evidence="5">
    <location>
        <begin position="603"/>
        <end position="628"/>
    </location>
</feature>
<evidence type="ECO:0000256" key="1">
    <source>
        <dbReference type="ARBA" id="ARBA00022857"/>
    </source>
</evidence>
<feature type="compositionally biased region" description="Polar residues" evidence="5">
    <location>
        <begin position="578"/>
        <end position="589"/>
    </location>
</feature>
<gene>
    <name evidence="7" type="ORF">niasHT_025354</name>
</gene>
<dbReference type="InterPro" id="IPR001766">
    <property type="entry name" value="Fork_head_dom"/>
</dbReference>
<keyword evidence="2" id="KW-0520">NAD</keyword>
<dbReference type="InterPro" id="IPR036388">
    <property type="entry name" value="WH-like_DNA-bd_sf"/>
</dbReference>
<proteinExistence type="predicted"/>
<protein>
    <recommendedName>
        <fullName evidence="6">Fork-head domain-containing protein</fullName>
    </recommendedName>
</protein>
<feature type="compositionally biased region" description="Basic and acidic residues" evidence="5">
    <location>
        <begin position="276"/>
        <end position="290"/>
    </location>
</feature>
<name>A0ABD2KKL4_9BILA</name>
<dbReference type="Gene3D" id="3.20.20.70">
    <property type="entry name" value="Aldolase class I"/>
    <property type="match status" value="1"/>
</dbReference>
<dbReference type="InterPro" id="IPR036390">
    <property type="entry name" value="WH_DNA-bd_sf"/>
</dbReference>
<reference evidence="7 8" key="1">
    <citation type="submission" date="2024-10" db="EMBL/GenBank/DDBJ databases">
        <authorList>
            <person name="Kim D."/>
        </authorList>
    </citation>
    <scope>NUCLEOTIDE SEQUENCE [LARGE SCALE GENOMIC DNA]</scope>
    <source>
        <strain evidence="7">BH-2024</strain>
    </source>
</reference>
<sequence>MDDKFGFILPCSSPFWAFSTIEYARRIEAAGASLLTVHGRTREQKGVNSGLANWSIIKAIKQKLNIPIIANGNIQMPGDVERCLAETGTDAVMSVEGVLNNPHLFDGKNPLSFEFADRYKTGTSAIRAHLFHICHYSFLKYDDLRERNAIICSPSEFSENIEKLRERCLLEVRTNANHSDDICCTPPNRNRLIFTMPAAGRGELSLDNVSTLLQMDMRKALEGRGGRRNWATDGRSDGARREILQSSRFYAQNDGPKMETQNDAAKCFRVMRMEQTDRKQWRKSNLEKTKSQLSQQRQQSTERATQKAPVAAAFTADNAGETAIHTPSPPLGGRALCLYSLTMFTILRHPHPIAFAVVCICANGKPKGVRWERQKWLQNRVPYTYTELIAMAINSQADQRATLAEIYEYLRVHFDCFRGSYTGWKNCIRHTLTLAKSFQKVPRAERAGRVGLGNYWALSEYFHRRNLAGEIGRRARKAVDREVIIVDETQQNLHTKEAAKQSEKSVVGQNKVPNRWEQQQSNDVEDLLRSIGIPSRATSGKEQQKDGSREEAAEKADNRLGKGQTTLSTEGDAVAATEGQSKAKQSGTGNKLDLFLSKMGRLRSTKCPPASAPSSLHSSVMPSSSSSAVPHLHDCAILTAYQLLSPRHFPKASPPTDHLRMTHPFASSFPSLASSLFKSDSSPPFGIRQQQIQRHQQKSGEVNEEVITVDEEDTVDAEEQQQQVVPPFRHNSAAHSAAGPSVASVAQVSAWLGLVAGEMRLRLQCDGKKGSMVLSPNFSGRAVHRLQFVPSNDRELTIRQFAGDQLYQEKRWTWHDHQEEQTLQSIRGICFHFFFCR</sequence>
<dbReference type="PANTHER" id="PTHR11082">
    <property type="entry name" value="TRNA-DIHYDROURIDINE SYNTHASE"/>
    <property type="match status" value="1"/>
</dbReference>
<keyword evidence="3 4" id="KW-0238">DNA-binding</keyword>
<dbReference type="CDD" id="cd02801">
    <property type="entry name" value="DUS_like_FMN"/>
    <property type="match status" value="1"/>
</dbReference>
<dbReference type="Proteomes" id="UP001620626">
    <property type="component" value="Unassembled WGS sequence"/>
</dbReference>
<dbReference type="PANTHER" id="PTHR11082:SF5">
    <property type="entry name" value="TRNA-DIHYDROURIDINE(16_17) SYNTHASE [NAD(P)(+)]-LIKE"/>
    <property type="match status" value="1"/>
</dbReference>
<feature type="compositionally biased region" description="Polar residues" evidence="5">
    <location>
        <begin position="507"/>
        <end position="522"/>
    </location>
</feature>
<feature type="compositionally biased region" description="Polar residues" evidence="5">
    <location>
        <begin position="291"/>
        <end position="303"/>
    </location>
</feature>
<dbReference type="AlphaFoldDB" id="A0ABD2KKL4"/>
<dbReference type="GO" id="GO:0005634">
    <property type="term" value="C:nucleus"/>
    <property type="evidence" value="ECO:0007669"/>
    <property type="project" value="UniProtKB-SubCell"/>
</dbReference>
<dbReference type="InterPro" id="IPR013785">
    <property type="entry name" value="Aldolase_TIM"/>
</dbReference>
<feature type="compositionally biased region" description="Basic and acidic residues" evidence="5">
    <location>
        <begin position="542"/>
        <end position="560"/>
    </location>
</feature>
<evidence type="ECO:0000256" key="5">
    <source>
        <dbReference type="SAM" id="MobiDB-lite"/>
    </source>
</evidence>
<feature type="compositionally biased region" description="Low complexity" evidence="5">
    <location>
        <begin position="608"/>
        <end position="628"/>
    </location>
</feature>
<dbReference type="Pfam" id="PF00250">
    <property type="entry name" value="Forkhead"/>
    <property type="match status" value="1"/>
</dbReference>
<dbReference type="PRINTS" id="PR00053">
    <property type="entry name" value="FORKHEAD"/>
</dbReference>
<evidence type="ECO:0000313" key="8">
    <source>
        <dbReference type="Proteomes" id="UP001620626"/>
    </source>
</evidence>
<accession>A0ABD2KKL4</accession>
<evidence type="ECO:0000259" key="6">
    <source>
        <dbReference type="PROSITE" id="PS50039"/>
    </source>
</evidence>
<keyword evidence="1" id="KW-0521">NADP</keyword>
<evidence type="ECO:0000313" key="7">
    <source>
        <dbReference type="EMBL" id="KAL3103487.1"/>
    </source>
</evidence>
<feature type="DNA-binding region" description="Fork-head" evidence="4">
    <location>
        <begin position="380"/>
        <end position="477"/>
    </location>
</feature>
<organism evidence="7 8">
    <name type="scientific">Heterodera trifolii</name>
    <dbReference type="NCBI Taxonomy" id="157864"/>
    <lineage>
        <taxon>Eukaryota</taxon>
        <taxon>Metazoa</taxon>
        <taxon>Ecdysozoa</taxon>
        <taxon>Nematoda</taxon>
        <taxon>Chromadorea</taxon>
        <taxon>Rhabditida</taxon>
        <taxon>Tylenchina</taxon>
        <taxon>Tylenchomorpha</taxon>
        <taxon>Tylenchoidea</taxon>
        <taxon>Heteroderidae</taxon>
        <taxon>Heteroderinae</taxon>
        <taxon>Heterodera</taxon>
    </lineage>
</organism>
<dbReference type="PROSITE" id="PS50039">
    <property type="entry name" value="FORK_HEAD_3"/>
    <property type="match status" value="1"/>
</dbReference>
<comment type="caution">
    <text evidence="7">The sequence shown here is derived from an EMBL/GenBank/DDBJ whole genome shotgun (WGS) entry which is preliminary data.</text>
</comment>
<keyword evidence="4" id="KW-0539">Nucleus</keyword>
<dbReference type="EMBL" id="JBICBT010000735">
    <property type="protein sequence ID" value="KAL3103487.1"/>
    <property type="molecule type" value="Genomic_DNA"/>
</dbReference>
<evidence type="ECO:0000256" key="2">
    <source>
        <dbReference type="ARBA" id="ARBA00023027"/>
    </source>
</evidence>
<keyword evidence="8" id="KW-1185">Reference proteome</keyword>
<dbReference type="SMART" id="SM00339">
    <property type="entry name" value="FH"/>
    <property type="match status" value="1"/>
</dbReference>
<dbReference type="InterPro" id="IPR035587">
    <property type="entry name" value="DUS-like_FMN-bd"/>
</dbReference>
<dbReference type="SUPFAM" id="SSF51395">
    <property type="entry name" value="FMN-linked oxidoreductases"/>
    <property type="match status" value="1"/>
</dbReference>
<comment type="subcellular location">
    <subcellularLocation>
        <location evidence="4">Nucleus</location>
    </subcellularLocation>
</comment>
<dbReference type="Pfam" id="PF01207">
    <property type="entry name" value="Dus"/>
    <property type="match status" value="1"/>
</dbReference>
<feature type="region of interest" description="Disordered" evidence="5">
    <location>
        <begin position="276"/>
        <end position="309"/>
    </location>
</feature>
<feature type="domain" description="Fork-head" evidence="6">
    <location>
        <begin position="380"/>
        <end position="477"/>
    </location>
</feature>
<dbReference type="Gene3D" id="1.10.10.10">
    <property type="entry name" value="Winged helix-like DNA-binding domain superfamily/Winged helix DNA-binding domain"/>
    <property type="match status" value="1"/>
</dbReference>
<evidence type="ECO:0000256" key="3">
    <source>
        <dbReference type="ARBA" id="ARBA00023125"/>
    </source>
</evidence>
<dbReference type="GO" id="GO:0003677">
    <property type="term" value="F:DNA binding"/>
    <property type="evidence" value="ECO:0007669"/>
    <property type="project" value="UniProtKB-UniRule"/>
</dbReference>